<comment type="caution">
    <text evidence="2">The sequence shown here is derived from an EMBL/GenBank/DDBJ whole genome shotgun (WGS) entry which is preliminary data.</text>
</comment>
<name>A0ABP0C9W9_9PEZI</name>
<organism evidence="2 3">
    <name type="scientific">Sporothrix curviconia</name>
    <dbReference type="NCBI Taxonomy" id="1260050"/>
    <lineage>
        <taxon>Eukaryota</taxon>
        <taxon>Fungi</taxon>
        <taxon>Dikarya</taxon>
        <taxon>Ascomycota</taxon>
        <taxon>Pezizomycotina</taxon>
        <taxon>Sordariomycetes</taxon>
        <taxon>Sordariomycetidae</taxon>
        <taxon>Ophiostomatales</taxon>
        <taxon>Ophiostomataceae</taxon>
        <taxon>Sporothrix</taxon>
    </lineage>
</organism>
<feature type="region of interest" description="Disordered" evidence="1">
    <location>
        <begin position="39"/>
        <end position="65"/>
    </location>
</feature>
<sequence>MNDARQKLLALLESAFASRGTALHETLLGLYADDQHANGTPLKDYSKEEREALSKSSAHQKDDTGRGPFAAWWAANEELPLYSTLMMSNNAGFRDGACVFWDDDRLKRYNLLAYFAGNAPESELALLDTEEEQNAMEASFDARSAIWQNNGRGYWSRHGESRII</sequence>
<dbReference type="EMBL" id="CAWUHB010000041">
    <property type="protein sequence ID" value="CAK7227930.1"/>
    <property type="molecule type" value="Genomic_DNA"/>
</dbReference>
<evidence type="ECO:0000313" key="3">
    <source>
        <dbReference type="Proteomes" id="UP001642405"/>
    </source>
</evidence>
<keyword evidence="3" id="KW-1185">Reference proteome</keyword>
<proteinExistence type="predicted"/>
<gene>
    <name evidence="2" type="ORF">SCUCBS95973_006710</name>
</gene>
<accession>A0ABP0C9W9</accession>
<evidence type="ECO:0000313" key="2">
    <source>
        <dbReference type="EMBL" id="CAK7227930.1"/>
    </source>
</evidence>
<reference evidence="2 3" key="1">
    <citation type="submission" date="2024-01" db="EMBL/GenBank/DDBJ databases">
        <authorList>
            <person name="Allen C."/>
            <person name="Tagirdzhanova G."/>
        </authorList>
    </citation>
    <scope>NUCLEOTIDE SEQUENCE [LARGE SCALE GENOMIC DNA]</scope>
</reference>
<evidence type="ECO:0000256" key="1">
    <source>
        <dbReference type="SAM" id="MobiDB-lite"/>
    </source>
</evidence>
<feature type="compositionally biased region" description="Basic and acidic residues" evidence="1">
    <location>
        <begin position="44"/>
        <end position="65"/>
    </location>
</feature>
<protein>
    <submittedName>
        <fullName evidence="2">Uncharacterized protein</fullName>
    </submittedName>
</protein>
<dbReference type="Proteomes" id="UP001642405">
    <property type="component" value="Unassembled WGS sequence"/>
</dbReference>